<evidence type="ECO:0000256" key="3">
    <source>
        <dbReference type="ARBA" id="ARBA00022490"/>
    </source>
</evidence>
<dbReference type="Proteomes" id="UP000236723">
    <property type="component" value="Unassembled WGS sequence"/>
</dbReference>
<accession>A0A1H6CDN2</accession>
<feature type="binding site" evidence="11">
    <location>
        <position position="104"/>
    </location>
    <ligand>
        <name>Zn(2+)</name>
        <dbReference type="ChEBI" id="CHEBI:29105"/>
    </ligand>
</feature>
<keyword evidence="6 11" id="KW-0862">Zinc</keyword>
<dbReference type="Gene3D" id="3.30.1490.190">
    <property type="match status" value="1"/>
</dbReference>
<keyword evidence="7" id="KW-0408">Iron</keyword>
<evidence type="ECO:0000256" key="7">
    <source>
        <dbReference type="ARBA" id="ARBA00023004"/>
    </source>
</evidence>
<evidence type="ECO:0000256" key="2">
    <source>
        <dbReference type="ARBA" id="ARBA00007957"/>
    </source>
</evidence>
<evidence type="ECO:0000313" key="14">
    <source>
        <dbReference type="Proteomes" id="UP000236723"/>
    </source>
</evidence>
<gene>
    <name evidence="13" type="ORF">SAMN04489712_109237</name>
</gene>
<dbReference type="GO" id="GO:0005737">
    <property type="term" value="C:cytoplasm"/>
    <property type="evidence" value="ECO:0007669"/>
    <property type="project" value="UniProtKB-SubCell"/>
</dbReference>
<dbReference type="InterPro" id="IPR002481">
    <property type="entry name" value="FUR"/>
</dbReference>
<keyword evidence="5 11" id="KW-0479">Metal-binding</keyword>
<dbReference type="GO" id="GO:0000976">
    <property type="term" value="F:transcription cis-regulatory region binding"/>
    <property type="evidence" value="ECO:0007669"/>
    <property type="project" value="TreeGrafter"/>
</dbReference>
<evidence type="ECO:0000256" key="1">
    <source>
        <dbReference type="ARBA" id="ARBA00004496"/>
    </source>
</evidence>
<dbReference type="InterPro" id="IPR036388">
    <property type="entry name" value="WH-like_DNA-bd_sf"/>
</dbReference>
<dbReference type="GO" id="GO:0008270">
    <property type="term" value="F:zinc ion binding"/>
    <property type="evidence" value="ECO:0007669"/>
    <property type="project" value="TreeGrafter"/>
</dbReference>
<feature type="binding site" evidence="11">
    <location>
        <position position="147"/>
    </location>
    <ligand>
        <name>Zn(2+)</name>
        <dbReference type="ChEBI" id="CHEBI:29105"/>
    </ligand>
</feature>
<proteinExistence type="inferred from homology"/>
<dbReference type="GO" id="GO:0045892">
    <property type="term" value="P:negative regulation of DNA-templated transcription"/>
    <property type="evidence" value="ECO:0007669"/>
    <property type="project" value="TreeGrafter"/>
</dbReference>
<name>A0A1H6CDN2_9ACTN</name>
<feature type="binding site" evidence="11">
    <location>
        <position position="107"/>
    </location>
    <ligand>
        <name>Zn(2+)</name>
        <dbReference type="ChEBI" id="CHEBI:29105"/>
    </ligand>
</feature>
<dbReference type="AlphaFoldDB" id="A0A1H6CDN2"/>
<keyword evidence="8" id="KW-0805">Transcription regulation</keyword>
<organism evidence="13 14">
    <name type="scientific">Thermomonospora echinospora</name>
    <dbReference type="NCBI Taxonomy" id="1992"/>
    <lineage>
        <taxon>Bacteria</taxon>
        <taxon>Bacillati</taxon>
        <taxon>Actinomycetota</taxon>
        <taxon>Actinomycetes</taxon>
        <taxon>Streptosporangiales</taxon>
        <taxon>Thermomonosporaceae</taxon>
        <taxon>Thermomonospora</taxon>
    </lineage>
</organism>
<protein>
    <submittedName>
        <fullName evidence="13">Fur family transcriptional regulator, ferric uptake regulator</fullName>
    </submittedName>
</protein>
<evidence type="ECO:0000256" key="12">
    <source>
        <dbReference type="SAM" id="MobiDB-lite"/>
    </source>
</evidence>
<evidence type="ECO:0000313" key="13">
    <source>
        <dbReference type="EMBL" id="SEG71064.1"/>
    </source>
</evidence>
<keyword evidence="3" id="KW-0963">Cytoplasm</keyword>
<evidence type="ECO:0000256" key="9">
    <source>
        <dbReference type="ARBA" id="ARBA00023125"/>
    </source>
</evidence>
<dbReference type="Gene3D" id="1.10.10.10">
    <property type="entry name" value="Winged helix-like DNA-binding domain superfamily/Winged helix DNA-binding domain"/>
    <property type="match status" value="1"/>
</dbReference>
<evidence type="ECO:0000256" key="11">
    <source>
        <dbReference type="PIRSR" id="PIRSR602481-1"/>
    </source>
</evidence>
<dbReference type="EMBL" id="FNVO01000009">
    <property type="protein sequence ID" value="SEG71064.1"/>
    <property type="molecule type" value="Genomic_DNA"/>
</dbReference>
<feature type="region of interest" description="Disordered" evidence="12">
    <location>
        <begin position="1"/>
        <end position="20"/>
    </location>
</feature>
<evidence type="ECO:0000256" key="10">
    <source>
        <dbReference type="ARBA" id="ARBA00023163"/>
    </source>
</evidence>
<keyword evidence="10" id="KW-0804">Transcription</keyword>
<evidence type="ECO:0000256" key="5">
    <source>
        <dbReference type="ARBA" id="ARBA00022723"/>
    </source>
</evidence>
<feature type="binding site" evidence="11">
    <location>
        <position position="144"/>
    </location>
    <ligand>
        <name>Zn(2+)</name>
        <dbReference type="ChEBI" id="CHEBI:29105"/>
    </ligand>
</feature>
<dbReference type="GO" id="GO:0003700">
    <property type="term" value="F:DNA-binding transcription factor activity"/>
    <property type="evidence" value="ECO:0007669"/>
    <property type="project" value="InterPro"/>
</dbReference>
<evidence type="ECO:0000256" key="6">
    <source>
        <dbReference type="ARBA" id="ARBA00022833"/>
    </source>
</evidence>
<comment type="cofactor">
    <cofactor evidence="11">
        <name>Zn(2+)</name>
        <dbReference type="ChEBI" id="CHEBI:29105"/>
    </cofactor>
    <text evidence="11">Binds 1 zinc ion per subunit.</text>
</comment>
<reference evidence="14" key="1">
    <citation type="submission" date="2016-10" db="EMBL/GenBank/DDBJ databases">
        <authorList>
            <person name="Varghese N."/>
            <person name="Submissions S."/>
        </authorList>
    </citation>
    <scope>NUCLEOTIDE SEQUENCE [LARGE SCALE GENOMIC DNA]</scope>
    <source>
        <strain evidence="14">DSM 43163</strain>
    </source>
</reference>
<dbReference type="Pfam" id="PF01475">
    <property type="entry name" value="FUR"/>
    <property type="match status" value="1"/>
</dbReference>
<dbReference type="SUPFAM" id="SSF46785">
    <property type="entry name" value="Winged helix' DNA-binding domain"/>
    <property type="match status" value="1"/>
</dbReference>
<evidence type="ECO:0000256" key="4">
    <source>
        <dbReference type="ARBA" id="ARBA00022491"/>
    </source>
</evidence>
<comment type="subcellular location">
    <subcellularLocation>
        <location evidence="1">Cytoplasm</location>
    </subcellularLocation>
</comment>
<dbReference type="InterPro" id="IPR036390">
    <property type="entry name" value="WH_DNA-bd_sf"/>
</dbReference>
<comment type="similarity">
    <text evidence="2">Belongs to the Fur family.</text>
</comment>
<keyword evidence="9" id="KW-0238">DNA-binding</keyword>
<keyword evidence="14" id="KW-1185">Reference proteome</keyword>
<evidence type="ECO:0000256" key="8">
    <source>
        <dbReference type="ARBA" id="ARBA00023015"/>
    </source>
</evidence>
<sequence>MSPVTAHPTTPPEPPTPAEALRGAGLRVTAARVAILEAVRSGDHLVAETVAERVRQRVGTVSTQAVYEALHALTGAGLVRRIEPAGSPARYEGRIGDNHHHLVCRRCGAVTDVDCAVGQAPCLEPASDAGYRIDEAEVIYWGLCPGCQRETAGSG</sequence>
<dbReference type="InterPro" id="IPR043135">
    <property type="entry name" value="Fur_C"/>
</dbReference>
<dbReference type="PANTHER" id="PTHR33202">
    <property type="entry name" value="ZINC UPTAKE REGULATION PROTEIN"/>
    <property type="match status" value="1"/>
</dbReference>
<dbReference type="PANTHER" id="PTHR33202:SF18">
    <property type="entry name" value="TRANSCRIPTIONAL REGULATOR FURA"/>
    <property type="match status" value="1"/>
</dbReference>
<dbReference type="RefSeq" id="WP_103939664.1">
    <property type="nucleotide sequence ID" value="NZ_FNVO01000009.1"/>
</dbReference>
<dbReference type="GO" id="GO:1900376">
    <property type="term" value="P:regulation of secondary metabolite biosynthetic process"/>
    <property type="evidence" value="ECO:0007669"/>
    <property type="project" value="TreeGrafter"/>
</dbReference>
<dbReference type="OrthoDB" id="5242893at2"/>
<keyword evidence="4" id="KW-0678">Repressor</keyword>
<dbReference type="CDD" id="cd07153">
    <property type="entry name" value="Fur_like"/>
    <property type="match status" value="1"/>
</dbReference>